<dbReference type="GO" id="GO:0008168">
    <property type="term" value="F:methyltransferase activity"/>
    <property type="evidence" value="ECO:0007669"/>
    <property type="project" value="UniProtKB-KW"/>
</dbReference>
<dbReference type="EMBL" id="CP036275">
    <property type="protein sequence ID" value="QDU40660.1"/>
    <property type="molecule type" value="Genomic_DNA"/>
</dbReference>
<keyword evidence="1" id="KW-0282">Flagellum</keyword>
<organism evidence="1 2">
    <name type="scientific">Maioricimonas rarisocia</name>
    <dbReference type="NCBI Taxonomy" id="2528026"/>
    <lineage>
        <taxon>Bacteria</taxon>
        <taxon>Pseudomonadati</taxon>
        <taxon>Planctomycetota</taxon>
        <taxon>Planctomycetia</taxon>
        <taxon>Planctomycetales</taxon>
        <taxon>Planctomycetaceae</taxon>
        <taxon>Maioricimonas</taxon>
    </lineage>
</organism>
<sequence>MANFGLQLPTIQNWSCQSCSGCCKQHGIFITPEEKQRIEEQNWTPTDGIPADQPIFVKMGGGLRKTWWRLAHQPDGACVFLDEQGLCRIHGKFGEPAKPLACRIYPYAFHPAGKKVTVSLRFSCPTVVANGGRSMLEQSKELRSIARQVVPDNVTQATPPDITPGQRLDWKDFHRFIDALDETFDQDDMSFLSRLLHAGMWMGVVEQSKFDRVLGDRLKEFLDIIVEASEAELPDDLQEIPAPSRVGRMQFRLLAGQYARKDTYASADGTLRGRLRLLKTAMNLTRGQGNLPPIQDCFREVPFETLEQPFGVPKEADEIFTRYFRVKIQGLAFCGRAFYRVPLVEGFYSLMLVYPAVLWIARWLAASDDRGTLTVDDVAHAMTIADHHHGYSPAFGTWGFRRRVRTLAQMGDIARLAAWYSR</sequence>
<dbReference type="Pfam" id="PF03692">
    <property type="entry name" value="CxxCxxCC"/>
    <property type="match status" value="1"/>
</dbReference>
<keyword evidence="1" id="KW-0966">Cell projection</keyword>
<evidence type="ECO:0000313" key="1">
    <source>
        <dbReference type="EMBL" id="QDU40660.1"/>
    </source>
</evidence>
<accession>A0A517ZDZ3</accession>
<dbReference type="KEGG" id="mri:Mal4_50180"/>
<dbReference type="RefSeq" id="WP_145371931.1">
    <property type="nucleotide sequence ID" value="NZ_CP036275.1"/>
</dbReference>
<keyword evidence="1" id="KW-0808">Transferase</keyword>
<name>A0A517ZDZ3_9PLAN</name>
<dbReference type="PANTHER" id="PTHR35866:SF1">
    <property type="entry name" value="YKGJ FAMILY CYSTEINE CLUSTER PROTEIN"/>
    <property type="match status" value="1"/>
</dbReference>
<dbReference type="AlphaFoldDB" id="A0A517ZDZ3"/>
<evidence type="ECO:0000313" key="2">
    <source>
        <dbReference type="Proteomes" id="UP000320496"/>
    </source>
</evidence>
<reference evidence="1 2" key="1">
    <citation type="submission" date="2019-02" db="EMBL/GenBank/DDBJ databases">
        <title>Deep-cultivation of Planctomycetes and their phenomic and genomic characterization uncovers novel biology.</title>
        <authorList>
            <person name="Wiegand S."/>
            <person name="Jogler M."/>
            <person name="Boedeker C."/>
            <person name="Pinto D."/>
            <person name="Vollmers J."/>
            <person name="Rivas-Marin E."/>
            <person name="Kohn T."/>
            <person name="Peeters S.H."/>
            <person name="Heuer A."/>
            <person name="Rast P."/>
            <person name="Oberbeckmann S."/>
            <person name="Bunk B."/>
            <person name="Jeske O."/>
            <person name="Meyerdierks A."/>
            <person name="Storesund J.E."/>
            <person name="Kallscheuer N."/>
            <person name="Luecker S."/>
            <person name="Lage O.M."/>
            <person name="Pohl T."/>
            <person name="Merkel B.J."/>
            <person name="Hornburger P."/>
            <person name="Mueller R.-W."/>
            <person name="Bruemmer F."/>
            <person name="Labrenz M."/>
            <person name="Spormann A.M."/>
            <person name="Op den Camp H."/>
            <person name="Overmann J."/>
            <person name="Amann R."/>
            <person name="Jetten M.S.M."/>
            <person name="Mascher T."/>
            <person name="Medema M.H."/>
            <person name="Devos D.P."/>
            <person name="Kaster A.-K."/>
            <person name="Ovreas L."/>
            <person name="Rohde M."/>
            <person name="Galperin M.Y."/>
            <person name="Jogler C."/>
        </authorList>
    </citation>
    <scope>NUCLEOTIDE SEQUENCE [LARGE SCALE GENOMIC DNA]</scope>
    <source>
        <strain evidence="1 2">Mal4</strain>
    </source>
</reference>
<dbReference type="GO" id="GO:0032259">
    <property type="term" value="P:methylation"/>
    <property type="evidence" value="ECO:0007669"/>
    <property type="project" value="UniProtKB-KW"/>
</dbReference>
<dbReference type="InterPro" id="IPR005358">
    <property type="entry name" value="Puta_zinc/iron-chelating_dom"/>
</dbReference>
<dbReference type="PANTHER" id="PTHR35866">
    <property type="entry name" value="PUTATIVE-RELATED"/>
    <property type="match status" value="1"/>
</dbReference>
<keyword evidence="2" id="KW-1185">Reference proteome</keyword>
<proteinExistence type="predicted"/>
<keyword evidence="1" id="KW-0969">Cilium</keyword>
<dbReference type="Proteomes" id="UP000320496">
    <property type="component" value="Chromosome"/>
</dbReference>
<protein>
    <submittedName>
        <fullName evidence="1">Flagellin N-methylase</fullName>
    </submittedName>
</protein>
<keyword evidence="1" id="KW-0489">Methyltransferase</keyword>
<gene>
    <name evidence="1" type="ORF">Mal4_50180</name>
</gene>
<dbReference type="OrthoDB" id="9810361at2"/>